<reference evidence="2" key="1">
    <citation type="submission" date="2022-11" db="UniProtKB">
        <authorList>
            <consortium name="WormBaseParasite"/>
        </authorList>
    </citation>
    <scope>IDENTIFICATION</scope>
</reference>
<keyword evidence="1" id="KW-1185">Reference proteome</keyword>
<dbReference type="Proteomes" id="UP000887566">
    <property type="component" value="Unplaced"/>
</dbReference>
<name>A0A914V794_9BILA</name>
<organism evidence="1 2">
    <name type="scientific">Plectus sambesii</name>
    <dbReference type="NCBI Taxonomy" id="2011161"/>
    <lineage>
        <taxon>Eukaryota</taxon>
        <taxon>Metazoa</taxon>
        <taxon>Ecdysozoa</taxon>
        <taxon>Nematoda</taxon>
        <taxon>Chromadorea</taxon>
        <taxon>Plectida</taxon>
        <taxon>Plectina</taxon>
        <taxon>Plectoidea</taxon>
        <taxon>Plectidae</taxon>
        <taxon>Plectus</taxon>
    </lineage>
</organism>
<sequence>MLTNPKATRPLQLDKQIVLATDASPHGIGASLSTITRTRWAIILSAYDYDILYRESSCHSDANTLSCLLIGRDEEFEQRKSLAKVICNIDQQTIAQLPVDAKAIFAATLQDPILTVAIHYMLNGWLTKARQPKNVITIVKFDPKRKAVHGTEVGKKEGAFEVILVIDGDAMGTDGEALMPKSFLIWPLNRATKCLGMTEETIHFRSNMFMRYLQNRGQAMCTSTIGNYGLALTLA</sequence>
<dbReference type="AlphaFoldDB" id="A0A914V794"/>
<dbReference type="WBParaSite" id="PSAMB.scaffold1533size30385.g13612.t1">
    <property type="protein sequence ID" value="PSAMB.scaffold1533size30385.g13612.t1"/>
    <property type="gene ID" value="PSAMB.scaffold1533size30385.g13612"/>
</dbReference>
<protein>
    <submittedName>
        <fullName evidence="2">Reverse transcriptase/retrotransposon-derived protein RNase H-like domain-containing protein</fullName>
    </submittedName>
</protein>
<evidence type="ECO:0000313" key="2">
    <source>
        <dbReference type="WBParaSite" id="PSAMB.scaffold1533size30385.g13612.t1"/>
    </source>
</evidence>
<accession>A0A914V794</accession>
<evidence type="ECO:0000313" key="1">
    <source>
        <dbReference type="Proteomes" id="UP000887566"/>
    </source>
</evidence>
<proteinExistence type="predicted"/>